<reference evidence="12 13" key="1">
    <citation type="submission" date="2014-11" db="EMBL/GenBank/DDBJ databases">
        <title>Draft genome sequence of Chelonobacter oris 1662T, associated with respiratory disease in Hermann's Tortoises.</title>
        <authorList>
            <person name="Kudirkiene E."/>
            <person name="Hansen M.J."/>
            <person name="Bojesen A.M."/>
        </authorList>
    </citation>
    <scope>NUCLEOTIDE SEQUENCE [LARGE SCALE GENOMIC DNA]</scope>
    <source>
        <strain evidence="12 13">1662</strain>
    </source>
</reference>
<gene>
    <name evidence="12" type="ORF">OA57_01755</name>
</gene>
<protein>
    <recommendedName>
        <fullName evidence="11">Porin domain-containing protein</fullName>
    </recommendedName>
</protein>
<dbReference type="InterPro" id="IPR050298">
    <property type="entry name" value="Gram-neg_bact_OMP"/>
</dbReference>
<dbReference type="InterPro" id="IPR002299">
    <property type="entry name" value="Porin_Neis"/>
</dbReference>
<evidence type="ECO:0000256" key="7">
    <source>
        <dbReference type="ARBA" id="ARBA00023114"/>
    </source>
</evidence>
<dbReference type="InterPro" id="IPR023614">
    <property type="entry name" value="Porin_dom_sf"/>
</dbReference>
<keyword evidence="8" id="KW-0472">Membrane</keyword>
<dbReference type="Gene3D" id="2.40.160.10">
    <property type="entry name" value="Porin"/>
    <property type="match status" value="1"/>
</dbReference>
<dbReference type="GO" id="GO:0046930">
    <property type="term" value="C:pore complex"/>
    <property type="evidence" value="ECO:0007669"/>
    <property type="project" value="UniProtKB-KW"/>
</dbReference>
<feature type="chain" id="PRO_5002008777" description="Porin domain-containing protein" evidence="10">
    <location>
        <begin position="21"/>
        <end position="333"/>
    </location>
</feature>
<keyword evidence="6" id="KW-0406">Ion transport</keyword>
<keyword evidence="2" id="KW-0813">Transport</keyword>
<comment type="subcellular location">
    <subcellularLocation>
        <location evidence="1">Cell outer membrane</location>
        <topology evidence="1">Multi-pass membrane protein</topology>
    </subcellularLocation>
</comment>
<feature type="signal peptide" evidence="10">
    <location>
        <begin position="1"/>
        <end position="20"/>
    </location>
</feature>
<keyword evidence="7" id="KW-0626">Porin</keyword>
<dbReference type="RefSeq" id="WP_034612679.1">
    <property type="nucleotide sequence ID" value="NZ_JSUM01000003.1"/>
</dbReference>
<evidence type="ECO:0000313" key="12">
    <source>
        <dbReference type="EMBL" id="KGQ70996.1"/>
    </source>
</evidence>
<dbReference type="EMBL" id="JSUM01000003">
    <property type="protein sequence ID" value="KGQ70996.1"/>
    <property type="molecule type" value="Genomic_DNA"/>
</dbReference>
<dbReference type="GO" id="GO:0015288">
    <property type="term" value="F:porin activity"/>
    <property type="evidence" value="ECO:0007669"/>
    <property type="project" value="UniProtKB-KW"/>
</dbReference>
<evidence type="ECO:0000259" key="11">
    <source>
        <dbReference type="Pfam" id="PF13609"/>
    </source>
</evidence>
<keyword evidence="5 10" id="KW-0732">Signal</keyword>
<evidence type="ECO:0000256" key="9">
    <source>
        <dbReference type="ARBA" id="ARBA00023237"/>
    </source>
</evidence>
<evidence type="ECO:0000256" key="3">
    <source>
        <dbReference type="ARBA" id="ARBA00022452"/>
    </source>
</evidence>
<evidence type="ECO:0000256" key="2">
    <source>
        <dbReference type="ARBA" id="ARBA00022448"/>
    </source>
</evidence>
<organism evidence="12 13">
    <name type="scientific">Chelonobacter oris</name>
    <dbReference type="NCBI Taxonomy" id="505317"/>
    <lineage>
        <taxon>Bacteria</taxon>
        <taxon>Pseudomonadati</taxon>
        <taxon>Pseudomonadota</taxon>
        <taxon>Gammaproteobacteria</taxon>
        <taxon>Pasteurellales</taxon>
        <taxon>Pasteurellaceae</taxon>
        <taxon>Chelonobacter</taxon>
    </lineage>
</organism>
<dbReference type="Proteomes" id="UP000030380">
    <property type="component" value="Unassembled WGS sequence"/>
</dbReference>
<comment type="caution">
    <text evidence="12">The sequence shown here is derived from an EMBL/GenBank/DDBJ whole genome shotgun (WGS) entry which is preliminary data.</text>
</comment>
<evidence type="ECO:0000256" key="4">
    <source>
        <dbReference type="ARBA" id="ARBA00022692"/>
    </source>
</evidence>
<keyword evidence="9" id="KW-0998">Cell outer membrane</keyword>
<dbReference type="PANTHER" id="PTHR34501:SF2">
    <property type="entry name" value="OUTER MEMBRANE PORIN F-RELATED"/>
    <property type="match status" value="1"/>
</dbReference>
<dbReference type="STRING" id="505317.OA57_01755"/>
<evidence type="ECO:0000313" key="13">
    <source>
        <dbReference type="Proteomes" id="UP000030380"/>
    </source>
</evidence>
<evidence type="ECO:0000256" key="5">
    <source>
        <dbReference type="ARBA" id="ARBA00022729"/>
    </source>
</evidence>
<evidence type="ECO:0000256" key="8">
    <source>
        <dbReference type="ARBA" id="ARBA00023136"/>
    </source>
</evidence>
<keyword evidence="4" id="KW-0812">Transmembrane</keyword>
<dbReference type="PANTHER" id="PTHR34501">
    <property type="entry name" value="PROTEIN YDDL-RELATED"/>
    <property type="match status" value="1"/>
</dbReference>
<dbReference type="PRINTS" id="PR00184">
    <property type="entry name" value="NEISSPPORIN"/>
</dbReference>
<dbReference type="GO" id="GO:0006811">
    <property type="term" value="P:monoatomic ion transport"/>
    <property type="evidence" value="ECO:0007669"/>
    <property type="project" value="UniProtKB-KW"/>
</dbReference>
<evidence type="ECO:0000256" key="1">
    <source>
        <dbReference type="ARBA" id="ARBA00004571"/>
    </source>
</evidence>
<keyword evidence="13" id="KW-1185">Reference proteome</keyword>
<keyword evidence="3" id="KW-1134">Transmembrane beta strand</keyword>
<accession>A0A0A3ANR2</accession>
<dbReference type="InterPro" id="IPR033900">
    <property type="entry name" value="Gram_neg_porin_domain"/>
</dbReference>
<evidence type="ECO:0000256" key="10">
    <source>
        <dbReference type="SAM" id="SignalP"/>
    </source>
</evidence>
<dbReference type="GO" id="GO:0009279">
    <property type="term" value="C:cell outer membrane"/>
    <property type="evidence" value="ECO:0007669"/>
    <property type="project" value="UniProtKB-SubCell"/>
</dbReference>
<name>A0A0A3ANR2_9PAST</name>
<sequence length="333" mass="37054">MKKTLVALAVAAVAATSANAAVVYDQDGSKVEVGGSLRLLLNKVTGERADLKNDGSRLQFKGSQDLGSGLSAIAGIEFRFRGNDNTYKNGPGQKNSSSDFGEVNTERLWAGFKQDGVGTLTFGRQLTNGDAIQLANFINYKDGNVNLTDYANKSVKFVSDSFGGFSFGLDYIFGNENKDDTSRNYKNGYGAALYYTGDLSQDVKFNFRAGYTQDRFDTVETTRRDSWRVAGEFVIDQVTFGYNYGQSRNKEDGVKQAKETYHMAGAQYRFSEPAALNLQWKRFTQGDDKVNTYIVGVDYKLHKNVYTFIEYHHDRPNEGENNNDVGVGLRVFF</sequence>
<feature type="domain" description="Porin" evidence="11">
    <location>
        <begin position="7"/>
        <end position="315"/>
    </location>
</feature>
<dbReference type="AlphaFoldDB" id="A0A0A3ANR2"/>
<dbReference type="CDD" id="cd00342">
    <property type="entry name" value="gram_neg_porins"/>
    <property type="match status" value="1"/>
</dbReference>
<dbReference type="SUPFAM" id="SSF56935">
    <property type="entry name" value="Porins"/>
    <property type="match status" value="1"/>
</dbReference>
<proteinExistence type="predicted"/>
<evidence type="ECO:0000256" key="6">
    <source>
        <dbReference type="ARBA" id="ARBA00023065"/>
    </source>
</evidence>
<dbReference type="Pfam" id="PF13609">
    <property type="entry name" value="Porin_4"/>
    <property type="match status" value="1"/>
</dbReference>
<dbReference type="OrthoDB" id="784582at2"/>